<dbReference type="AlphaFoldDB" id="A0A1I6KXD1"/>
<dbReference type="Pfam" id="PF12611">
    <property type="entry name" value="Flagellar_put"/>
    <property type="match status" value="1"/>
</dbReference>
<gene>
    <name evidence="1" type="ORF">SAMN05661086_02830</name>
</gene>
<sequence>MNYITNRNLTSIEHMTGKLLPAKKTEGSKNSLQTASFQQILSKQQDINASGELKFSKHANERLASRNIDLSKEQIARLESGADMAREKGIQESLVMVDDLAFIVNCKNNTVVTAVSDMEKAVFTNIDGAVIS</sequence>
<dbReference type="InterPro" id="IPR013367">
    <property type="entry name" value="Flagellar_put"/>
</dbReference>
<dbReference type="STRING" id="37658.SAMN05661086_02830"/>
<keyword evidence="1" id="KW-0966">Cell projection</keyword>
<dbReference type="Proteomes" id="UP000199659">
    <property type="component" value="Unassembled WGS sequence"/>
</dbReference>
<accession>A0A1I6KXD1</accession>
<evidence type="ECO:0000313" key="2">
    <source>
        <dbReference type="Proteomes" id="UP000199659"/>
    </source>
</evidence>
<protein>
    <submittedName>
        <fullName evidence="1">Flagellar operon protein</fullName>
    </submittedName>
</protein>
<name>A0A1I6KXD1_9FIRM</name>
<dbReference type="NCBIfam" id="TIGR02530">
    <property type="entry name" value="flg_new"/>
    <property type="match status" value="1"/>
</dbReference>
<reference evidence="1 2" key="1">
    <citation type="submission" date="2016-10" db="EMBL/GenBank/DDBJ databases">
        <authorList>
            <person name="de Groot N.N."/>
        </authorList>
    </citation>
    <scope>NUCLEOTIDE SEQUENCE [LARGE SCALE GENOMIC DNA]</scope>
    <source>
        <strain evidence="1 2">743A</strain>
    </source>
</reference>
<evidence type="ECO:0000313" key="1">
    <source>
        <dbReference type="EMBL" id="SFR95854.1"/>
    </source>
</evidence>
<proteinExistence type="predicted"/>
<keyword evidence="1" id="KW-0969">Cilium</keyword>
<dbReference type="EMBL" id="FOYZ01000011">
    <property type="protein sequence ID" value="SFR95854.1"/>
    <property type="molecule type" value="Genomic_DNA"/>
</dbReference>
<dbReference type="OrthoDB" id="165650at2"/>
<dbReference type="RefSeq" id="WP_092561931.1">
    <property type="nucleotide sequence ID" value="NZ_FOYZ01000011.1"/>
</dbReference>
<keyword evidence="1" id="KW-0282">Flagellum</keyword>
<keyword evidence="2" id="KW-1185">Reference proteome</keyword>
<organism evidence="1 2">
    <name type="scientific">Anaeromicropila populeti</name>
    <dbReference type="NCBI Taxonomy" id="37658"/>
    <lineage>
        <taxon>Bacteria</taxon>
        <taxon>Bacillati</taxon>
        <taxon>Bacillota</taxon>
        <taxon>Clostridia</taxon>
        <taxon>Lachnospirales</taxon>
        <taxon>Lachnospiraceae</taxon>
        <taxon>Anaeromicropila</taxon>
    </lineage>
</organism>